<feature type="region of interest" description="Disordered" evidence="2">
    <location>
        <begin position="578"/>
        <end position="597"/>
    </location>
</feature>
<feature type="compositionally biased region" description="Polar residues" evidence="2">
    <location>
        <begin position="466"/>
        <end position="480"/>
    </location>
</feature>
<feature type="region of interest" description="Disordered" evidence="2">
    <location>
        <begin position="965"/>
        <end position="1038"/>
    </location>
</feature>
<feature type="compositionally biased region" description="Polar residues" evidence="2">
    <location>
        <begin position="1170"/>
        <end position="1180"/>
    </location>
</feature>
<feature type="domain" description="PH" evidence="4">
    <location>
        <begin position="830"/>
        <end position="970"/>
    </location>
</feature>
<dbReference type="Proteomes" id="UP000243797">
    <property type="component" value="Unassembled WGS sequence"/>
</dbReference>
<dbReference type="STRING" id="2082308.A0A2K1QT00"/>
<feature type="domain" description="DBL homology" evidence="3">
    <location>
        <begin position="633"/>
        <end position="815"/>
    </location>
</feature>
<feature type="domain" description="PH" evidence="5">
    <location>
        <begin position="1436"/>
        <end position="1577"/>
    </location>
</feature>
<feature type="compositionally biased region" description="Polar residues" evidence="2">
    <location>
        <begin position="325"/>
        <end position="336"/>
    </location>
</feature>
<feature type="compositionally biased region" description="Polar residues" evidence="2">
    <location>
        <begin position="1110"/>
        <end position="1122"/>
    </location>
</feature>
<feature type="compositionally biased region" description="Basic and acidic residues" evidence="2">
    <location>
        <begin position="296"/>
        <end position="322"/>
    </location>
</feature>
<dbReference type="InterPro" id="IPR056223">
    <property type="entry name" value="PH_24"/>
</dbReference>
<evidence type="ECO:0000259" key="5">
    <source>
        <dbReference type="Pfam" id="PF24345"/>
    </source>
</evidence>
<feature type="compositionally biased region" description="Polar residues" evidence="2">
    <location>
        <begin position="1285"/>
        <end position="1294"/>
    </location>
</feature>
<evidence type="ECO:0000313" key="6">
    <source>
        <dbReference type="EMBL" id="PNS18208.1"/>
    </source>
</evidence>
<evidence type="ECO:0000256" key="2">
    <source>
        <dbReference type="SAM" id="MobiDB-lite"/>
    </source>
</evidence>
<reference evidence="6 7" key="1">
    <citation type="submission" date="2017-06" db="EMBL/GenBank/DDBJ databases">
        <title>Draft genome sequence of a variant of Elsinoe murrayae.</title>
        <authorList>
            <person name="Cheng Q."/>
        </authorList>
    </citation>
    <scope>NUCLEOTIDE SEQUENCE [LARGE SCALE GENOMIC DNA]</scope>
    <source>
        <strain evidence="6 7">CQ-2017a</strain>
    </source>
</reference>
<feature type="compositionally biased region" description="Low complexity" evidence="2">
    <location>
        <begin position="973"/>
        <end position="992"/>
    </location>
</feature>
<comment type="caution">
    <text evidence="6">The sequence shown here is derived from an EMBL/GenBank/DDBJ whole genome shotgun (WGS) entry which is preliminary data.</text>
</comment>
<proteinExistence type="predicted"/>
<evidence type="ECO:0000256" key="1">
    <source>
        <dbReference type="SAM" id="Coils"/>
    </source>
</evidence>
<feature type="compositionally biased region" description="Acidic residues" evidence="2">
    <location>
        <begin position="1193"/>
        <end position="1203"/>
    </location>
</feature>
<accession>A0A2K1QT00</accession>
<dbReference type="InParanoid" id="A0A2K1QT00"/>
<evidence type="ECO:0000259" key="4">
    <source>
        <dbReference type="Pfam" id="PF24344"/>
    </source>
</evidence>
<dbReference type="EMBL" id="NKHZ01000043">
    <property type="protein sequence ID" value="PNS18208.1"/>
    <property type="molecule type" value="Genomic_DNA"/>
</dbReference>
<gene>
    <name evidence="6" type="ORF">CAC42_7577</name>
</gene>
<feature type="compositionally biased region" description="Polar residues" evidence="2">
    <location>
        <begin position="1409"/>
        <end position="1429"/>
    </location>
</feature>
<feature type="compositionally biased region" description="Basic and acidic residues" evidence="2">
    <location>
        <begin position="497"/>
        <end position="507"/>
    </location>
</feature>
<feature type="region of interest" description="Disordered" evidence="2">
    <location>
        <begin position="122"/>
        <end position="406"/>
    </location>
</feature>
<evidence type="ECO:0000313" key="7">
    <source>
        <dbReference type="Proteomes" id="UP000243797"/>
    </source>
</evidence>
<feature type="region of interest" description="Disordered" evidence="2">
    <location>
        <begin position="1060"/>
        <end position="1444"/>
    </location>
</feature>
<dbReference type="Pfam" id="PF24345">
    <property type="entry name" value="PH_24"/>
    <property type="match status" value="1"/>
</dbReference>
<feature type="region of interest" description="Disordered" evidence="2">
    <location>
        <begin position="1645"/>
        <end position="1665"/>
    </location>
</feature>
<dbReference type="InterPro" id="IPR056222">
    <property type="entry name" value="PH_23"/>
</dbReference>
<feature type="compositionally biased region" description="Basic and acidic residues" evidence="2">
    <location>
        <begin position="174"/>
        <end position="193"/>
    </location>
</feature>
<dbReference type="Pfam" id="PF24340">
    <property type="entry name" value="DH_2"/>
    <property type="match status" value="1"/>
</dbReference>
<sequence>MPFEPLAVRRPSAPEKHLDLTAQDAAYRPATVKQKVKQWYGEGGGVVETETPPKEKAWKAPHSPSKSPVWSPAYLDKKELGSNRKEAATLQKEFRNPLLPEGYQAKPIDIIRDTKTGAHALVKTRAPPKATTSSKPGPASWDPQRKVFVRKRESKPQSYGDDEMKLATSPKKRLVSDGHWRKDRSQAKQEDTPQHVPVVEPKPQRIITQKSTPDFRSRPVKSPVTTAFAVRKAPERPTWMPLDPTKNSDVPRMTVPQQSQSRSREREVNTSSVNVERAAPRASKATPTRPRSGVRRTSDRYSFDSDSTERPVDVRRASDRRQHGLNKSNSSPPTSDIDTEDPFSVASPGPDDSISRVGLPRPAVRDQPSPRDEPRKLSKKDRRKTSAPAAQRHHEPAVQAARVTTGLPPVFGNRIEAWLGNQSEDPFWDEQSDFTDDRATSAPSPIPEPLRLRKKEKNGKEDTGRQPLQSSARNRQSSYGQEEYLKPGRLKNSPTNKENRSDYRKASYEVGDEQSFNQRGTSGTQGIGLGINMRREFPTTGKALSTIASEITQGPYQASRPQASVAGDSYAPSSISLTTIGGKSAEPGRKKSTGLKRKLTKHDDLMTVLSMATSAPSLVSANSFRTQKLRMDKQSKEEVLQELAAEESKYQRELQTLVDGVIPVLLSSVLSKSGSRIPSSGLDREGKKQNITQPIVDMGVALERLKAQHKRMPQTNPGALLVWAQTASRIYEDYIRAWRMGFDNVAVNVPKSGVTSMASPATGERVDVSYLLKRPLVRVKSLTKTFRAINYHIPSPDAEAMSERYYTLMVAARKKSNDELARVEDEAASAIDPTRARDPKSLAPLAGVRIDPSRSVRARDYFEMTLKHSTGQQLDCAIEVIIRDNEADPDKGGDVLFCEVSDAGRWLLFPPMIQDMVSTRRGKDSIELITMIRGVGSDGNDWSEILTLHSSTPDAIEEWASMLSEGPVPPSPTETEFTIPPLTTPLTPDADLMPPPLSPTPPSPGGRSEKPSLIFKSRTPSPTEVDVPIGEQARKTSKRWSFGVSMAAELLDQATPRVFKKASGSYPPVSMDNNRSSRSAPNSPARGGRSFDKYAESYGSVTPEERGSSNRRPSLKRSSTVRSRGGTPLRTTTASPRSEYSDSTVRDRSPTRSPQTRRPSFGRSKPSRDSVATSRSSQMEYSVWMPSISSQLSDDDVSSDEEPYSQRPTSRSDSLAPRSPTENKLSRPAMHERTASTPSTDMPTIPRLRPSTTSTSGLARSEESYHLDSRVSSQPQTPRAAVTRSEPSQLSSMVSREAPSSAPGKLQKFVAGFKSEKKAEPKAITQTPTRPKSGIFSAPNFLKNRRPSSPLKREYAPSLDDDMTDSGDDYSDLDTLSTYSSDEEDEHRDQLPPPPTLDPQANAFPKATPPQSLASMSGPSLGPSNSASQGPYRHVPPAPSQSSKTVATIFSWSDRGSWDALHPVEVTIVVSAGLIEAFSTQEAFSVPGRNQSGQDISPSHFGIAPLVALELTPLVPLRRGTALDISVRSPPTANSKIRSSNNVMFRSRSADECERLYGLMNQARINNATYIALQNARPGGEGTWAAAMDARSRGGNGSWFGLGGRRGSTYRSGSVRKRSSAMSESSVGTMNTAFSALRRLSGTWRVKDGNSDSLGSGSRTPERGSVGLGLGMLGAGGDGVLGIKEMKVRLYHREVGNKWRDMGSARLTIMLPDRPESSGSSPVRSGEATPPGPRGENKKRILVKGTTKGETLLDVTLPEGSFERVARTGIAVSVWRDNEGSTDQAGRAVDRGGVAACSQDIFMVQMKSERDAAFTFGLVGKLRY</sequence>
<keyword evidence="1" id="KW-0175">Coiled coil</keyword>
<dbReference type="InterPro" id="IPR056416">
    <property type="entry name" value="DH_2_fung"/>
</dbReference>
<feature type="compositionally biased region" description="Acidic residues" evidence="2">
    <location>
        <begin position="1359"/>
        <end position="1372"/>
    </location>
</feature>
<name>A0A2K1QT00_9PEZI</name>
<feature type="region of interest" description="Disordered" evidence="2">
    <location>
        <begin position="44"/>
        <end position="72"/>
    </location>
</feature>
<keyword evidence="7" id="KW-1185">Reference proteome</keyword>
<feature type="compositionally biased region" description="Basic and acidic residues" evidence="2">
    <location>
        <begin position="1260"/>
        <end position="1269"/>
    </location>
</feature>
<feature type="compositionally biased region" description="Pro residues" evidence="2">
    <location>
        <begin position="993"/>
        <end position="1004"/>
    </location>
</feature>
<feature type="region of interest" description="Disordered" evidence="2">
    <location>
        <begin position="1711"/>
        <end position="1738"/>
    </location>
</feature>
<feature type="compositionally biased region" description="Low complexity" evidence="2">
    <location>
        <begin position="1073"/>
        <end position="1086"/>
    </location>
</feature>
<feature type="compositionally biased region" description="Polar residues" evidence="2">
    <location>
        <begin position="1129"/>
        <end position="1143"/>
    </location>
</feature>
<evidence type="ECO:0000259" key="3">
    <source>
        <dbReference type="Pfam" id="PF24340"/>
    </source>
</evidence>
<feature type="region of interest" description="Disordered" evidence="2">
    <location>
        <begin position="422"/>
        <end position="529"/>
    </location>
</feature>
<dbReference type="OrthoDB" id="5408934at2759"/>
<feature type="coiled-coil region" evidence="1">
    <location>
        <begin position="626"/>
        <end position="656"/>
    </location>
</feature>
<protein>
    <submittedName>
        <fullName evidence="6">Proteinral negative regulator of transcription subunit 3</fullName>
    </submittedName>
</protein>
<organism evidence="6 7">
    <name type="scientific">Sphaceloma murrayae</name>
    <dbReference type="NCBI Taxonomy" id="2082308"/>
    <lineage>
        <taxon>Eukaryota</taxon>
        <taxon>Fungi</taxon>
        <taxon>Dikarya</taxon>
        <taxon>Ascomycota</taxon>
        <taxon>Pezizomycotina</taxon>
        <taxon>Dothideomycetes</taxon>
        <taxon>Dothideomycetidae</taxon>
        <taxon>Myriangiales</taxon>
        <taxon>Elsinoaceae</taxon>
        <taxon>Sphaceloma</taxon>
    </lineage>
</organism>
<dbReference type="Pfam" id="PF24344">
    <property type="entry name" value="PH_23"/>
    <property type="match status" value="1"/>
</dbReference>